<keyword evidence="5" id="KW-0808">Transferase</keyword>
<evidence type="ECO:0000256" key="7">
    <source>
        <dbReference type="ARBA" id="ARBA00022695"/>
    </source>
</evidence>
<proteinExistence type="inferred from homology"/>
<evidence type="ECO:0000256" key="3">
    <source>
        <dbReference type="ARBA" id="ARBA00012511"/>
    </source>
</evidence>
<dbReference type="PANTHER" id="PTHR12729:SF6">
    <property type="entry name" value="TRNA(HIS) GUANYLYLTRANSFERASE-RELATED"/>
    <property type="match status" value="1"/>
</dbReference>
<dbReference type="FunFam" id="3.30.70.3000:FF:000001">
    <property type="entry name" value="tRNA(His) guanylyltransferase"/>
    <property type="match status" value="1"/>
</dbReference>
<keyword evidence="7" id="KW-0548">Nucleotidyltransferase</keyword>
<evidence type="ECO:0000256" key="14">
    <source>
        <dbReference type="ARBA" id="ARBA00058346"/>
    </source>
</evidence>
<dbReference type="Pfam" id="PF04446">
    <property type="entry name" value="Thg1"/>
    <property type="match status" value="1"/>
</dbReference>
<comment type="subunit">
    <text evidence="15">Homotetramer. Interacts with MFN1 and MFN2; functions as a guanyl-nucleotide exchange factor/GEF for MFN2 and also probably MFN1.</text>
</comment>
<dbReference type="GO" id="GO:0005525">
    <property type="term" value="F:GTP binding"/>
    <property type="evidence" value="ECO:0007669"/>
    <property type="project" value="UniProtKB-KW"/>
</dbReference>
<comment type="caution">
    <text evidence="18">The sequence shown here is derived from an EMBL/GenBank/DDBJ whole genome shotgun (WGS) entry which is preliminary data.</text>
</comment>
<dbReference type="EC" id="2.7.7.79" evidence="3"/>
<comment type="function">
    <text evidence="14">Adds a GMP to the 5'-end of tRNA(His) after transcription and RNase P cleavage. This step is essential for proper recognition of the tRNA and for the fidelity of protein synthesis. Also functions as a guanyl-nucleotide exchange factor/GEF for the MFN1 and MFN2 mitofusins thereby regulating mitochondrial fusion. By regulating both mitochondrial dynamics and bioenergetic function, it contributes to cell survival following oxidative stress.</text>
</comment>
<comment type="catalytic activity">
    <reaction evidence="13">
        <text>a 5'-end ribonucleotide-tRNA(His) + GTP + ATP + H2O = a 5'-end phospho-guanosine-ribonucleotide-tRNA(His) + AMP + 2 diphosphate + H(+)</text>
        <dbReference type="Rhea" id="RHEA:54564"/>
        <dbReference type="Rhea" id="RHEA-COMP:14193"/>
        <dbReference type="Rhea" id="RHEA-COMP:14917"/>
        <dbReference type="ChEBI" id="CHEBI:15377"/>
        <dbReference type="ChEBI" id="CHEBI:15378"/>
        <dbReference type="ChEBI" id="CHEBI:30616"/>
        <dbReference type="ChEBI" id="CHEBI:33019"/>
        <dbReference type="ChEBI" id="CHEBI:37565"/>
        <dbReference type="ChEBI" id="CHEBI:138282"/>
        <dbReference type="ChEBI" id="CHEBI:141847"/>
        <dbReference type="ChEBI" id="CHEBI:456215"/>
        <dbReference type="EC" id="2.7.7.79"/>
    </reaction>
</comment>
<keyword evidence="9" id="KW-0547">Nucleotide-binding</keyword>
<dbReference type="InterPro" id="IPR024956">
    <property type="entry name" value="tRNAHis_GuaTrfase_cat"/>
</dbReference>
<evidence type="ECO:0000313" key="19">
    <source>
        <dbReference type="Proteomes" id="UP001558652"/>
    </source>
</evidence>
<dbReference type="AlphaFoldDB" id="A0ABD0YAU7"/>
<evidence type="ECO:0000256" key="9">
    <source>
        <dbReference type="ARBA" id="ARBA00022741"/>
    </source>
</evidence>
<evidence type="ECO:0000256" key="5">
    <source>
        <dbReference type="ARBA" id="ARBA00022679"/>
    </source>
</evidence>
<dbReference type="InterPro" id="IPR025845">
    <property type="entry name" value="Thg1_C_dom"/>
</dbReference>
<evidence type="ECO:0000256" key="1">
    <source>
        <dbReference type="ARBA" id="ARBA00001946"/>
    </source>
</evidence>
<sequence>MAKSKFEYVRLFEREDRCLPNTWMVVRVDGKGFHRFSELHSFDKPNDSRALRLMNRAAVAVFREFRDISIGFGHSDEFSFVFRRSTEVYNRRSEKLVSLVTSLFSSAYVYYWGDYFGEEKLQYPPAFDGRIVLYPTDENLRDYLSWRQADVHVNNLYNTCYWNLVLHQKLTPKQAEDRLKGTLASDKNELLFKEFNINYNNLPEIFKKGTTMVRKSVQVNGKPMHAVIPLHCDIIGNKFWVDNPEILKCGKLPLVQIDESYEYFFNNINPFGVKFNGDKENISDVSS</sequence>
<reference evidence="18 19" key="1">
    <citation type="submission" date="2024-07" db="EMBL/GenBank/DDBJ databases">
        <title>Chromosome-level genome assembly of the water stick insect Ranatra chinensis (Heteroptera: Nepidae).</title>
        <authorList>
            <person name="Liu X."/>
        </authorList>
    </citation>
    <scope>NUCLEOTIDE SEQUENCE [LARGE SCALE GENOMIC DNA]</scope>
    <source>
        <strain evidence="18">Cailab_2021Rc</strain>
        <tissue evidence="18">Muscle</tissue>
    </source>
</reference>
<dbReference type="PANTHER" id="PTHR12729">
    <property type="entry name" value="TRNA(HIS) GUANYLYLTRANSFERASE-RELATED"/>
    <property type="match status" value="1"/>
</dbReference>
<evidence type="ECO:0000256" key="2">
    <source>
        <dbReference type="ARBA" id="ARBA00010113"/>
    </source>
</evidence>
<evidence type="ECO:0000256" key="4">
    <source>
        <dbReference type="ARBA" id="ARBA00022310"/>
    </source>
</evidence>
<gene>
    <name evidence="18" type="ORF">AAG570_001086</name>
</gene>
<evidence type="ECO:0000256" key="10">
    <source>
        <dbReference type="ARBA" id="ARBA00022842"/>
    </source>
</evidence>
<evidence type="ECO:0000256" key="6">
    <source>
        <dbReference type="ARBA" id="ARBA00022694"/>
    </source>
</evidence>
<feature type="domain" description="tRNAHis guanylyltransferase catalytic" evidence="16">
    <location>
        <begin position="6"/>
        <end position="135"/>
    </location>
</feature>
<organism evidence="18 19">
    <name type="scientific">Ranatra chinensis</name>
    <dbReference type="NCBI Taxonomy" id="642074"/>
    <lineage>
        <taxon>Eukaryota</taxon>
        <taxon>Metazoa</taxon>
        <taxon>Ecdysozoa</taxon>
        <taxon>Arthropoda</taxon>
        <taxon>Hexapoda</taxon>
        <taxon>Insecta</taxon>
        <taxon>Pterygota</taxon>
        <taxon>Neoptera</taxon>
        <taxon>Paraneoptera</taxon>
        <taxon>Hemiptera</taxon>
        <taxon>Heteroptera</taxon>
        <taxon>Panheteroptera</taxon>
        <taxon>Nepomorpha</taxon>
        <taxon>Nepidae</taxon>
        <taxon>Ranatrinae</taxon>
        <taxon>Ranatra</taxon>
    </lineage>
</organism>
<keyword evidence="19" id="KW-1185">Reference proteome</keyword>
<protein>
    <recommendedName>
        <fullName evidence="4">Probable tRNA(His) guanylyltransferase</fullName>
        <ecNumber evidence="3">2.7.7.79</ecNumber>
    </recommendedName>
    <alternativeName>
        <fullName evidence="12">tRNA-histidine guanylyltransferase</fullName>
    </alternativeName>
</protein>
<comment type="similarity">
    <text evidence="2">Belongs to the tRNA(His) guanylyltransferase family.</text>
</comment>
<evidence type="ECO:0000259" key="16">
    <source>
        <dbReference type="Pfam" id="PF04446"/>
    </source>
</evidence>
<keyword evidence="6" id="KW-0819">tRNA processing</keyword>
<dbReference type="Pfam" id="PF14413">
    <property type="entry name" value="Thg1C"/>
    <property type="match status" value="1"/>
</dbReference>
<keyword evidence="8" id="KW-0479">Metal-binding</keyword>
<evidence type="ECO:0000313" key="18">
    <source>
        <dbReference type="EMBL" id="KAL1124460.1"/>
    </source>
</evidence>
<comment type="cofactor">
    <cofactor evidence="1">
        <name>Mg(2+)</name>
        <dbReference type="ChEBI" id="CHEBI:18420"/>
    </cofactor>
</comment>
<feature type="domain" description="Thg1 C-terminal" evidence="17">
    <location>
        <begin position="138"/>
        <end position="220"/>
    </location>
</feature>
<evidence type="ECO:0000256" key="13">
    <source>
        <dbReference type="ARBA" id="ARBA00047281"/>
    </source>
</evidence>
<dbReference type="Gene3D" id="3.30.70.3000">
    <property type="match status" value="1"/>
</dbReference>
<name>A0ABD0YAU7_9HEMI</name>
<dbReference type="GO" id="GO:0008193">
    <property type="term" value="F:tRNA guanylyltransferase activity"/>
    <property type="evidence" value="ECO:0007669"/>
    <property type="project" value="UniProtKB-EC"/>
</dbReference>
<accession>A0ABD0YAU7</accession>
<dbReference type="InterPro" id="IPR038469">
    <property type="entry name" value="tRNAHis_GuaTrfase_Thg1_sf"/>
</dbReference>
<dbReference type="Proteomes" id="UP001558652">
    <property type="component" value="Unassembled WGS sequence"/>
</dbReference>
<keyword evidence="10" id="KW-0460">Magnesium</keyword>
<dbReference type="EMBL" id="JBFDAA010000010">
    <property type="protein sequence ID" value="KAL1124460.1"/>
    <property type="molecule type" value="Genomic_DNA"/>
</dbReference>
<evidence type="ECO:0000259" key="17">
    <source>
        <dbReference type="Pfam" id="PF14413"/>
    </source>
</evidence>
<evidence type="ECO:0000256" key="8">
    <source>
        <dbReference type="ARBA" id="ARBA00022723"/>
    </source>
</evidence>
<evidence type="ECO:0000256" key="12">
    <source>
        <dbReference type="ARBA" id="ARBA00032480"/>
    </source>
</evidence>
<dbReference type="InterPro" id="IPR007537">
    <property type="entry name" value="tRNAHis_GuaTrfase_Thg1"/>
</dbReference>
<evidence type="ECO:0000256" key="15">
    <source>
        <dbReference type="ARBA" id="ARBA00065710"/>
    </source>
</evidence>
<keyword evidence="11" id="KW-0342">GTP-binding</keyword>
<evidence type="ECO:0000256" key="11">
    <source>
        <dbReference type="ARBA" id="ARBA00023134"/>
    </source>
</evidence>
<dbReference type="GO" id="GO:0046872">
    <property type="term" value="F:metal ion binding"/>
    <property type="evidence" value="ECO:0007669"/>
    <property type="project" value="UniProtKB-KW"/>
</dbReference>